<dbReference type="EMBL" id="CP060697">
    <property type="protein sequence ID" value="QNM83163.1"/>
    <property type="molecule type" value="Genomic_DNA"/>
</dbReference>
<keyword evidence="9" id="KW-1185">Reference proteome</keyword>
<evidence type="ECO:0000313" key="9">
    <source>
        <dbReference type="Proteomes" id="UP000515861"/>
    </source>
</evidence>
<evidence type="ECO:0000259" key="6">
    <source>
        <dbReference type="Pfam" id="PF02016"/>
    </source>
</evidence>
<dbReference type="InterPro" id="IPR027478">
    <property type="entry name" value="LdcA_N"/>
</dbReference>
<dbReference type="InterPro" id="IPR027461">
    <property type="entry name" value="Carboxypeptidase_A_C_sf"/>
</dbReference>
<dbReference type="InterPro" id="IPR040921">
    <property type="entry name" value="Peptidase_S66C"/>
</dbReference>
<keyword evidence="3" id="KW-0645">Protease</keyword>
<evidence type="ECO:0000256" key="1">
    <source>
        <dbReference type="ARBA" id="ARBA00010233"/>
    </source>
</evidence>
<dbReference type="CDD" id="cd07025">
    <property type="entry name" value="Peptidase_S66"/>
    <property type="match status" value="1"/>
</dbReference>
<evidence type="ECO:0000256" key="2">
    <source>
        <dbReference type="ARBA" id="ARBA00022645"/>
    </source>
</evidence>
<proteinExistence type="inferred from homology"/>
<dbReference type="GO" id="GO:0008236">
    <property type="term" value="F:serine-type peptidase activity"/>
    <property type="evidence" value="ECO:0007669"/>
    <property type="project" value="UniProtKB-KW"/>
</dbReference>
<dbReference type="AlphaFoldDB" id="A0A7G9L3G4"/>
<gene>
    <name evidence="8" type="ORF">H8M03_02045</name>
</gene>
<name>A0A7G9L3G4_9SPHN</name>
<keyword evidence="4" id="KW-0378">Hydrolase</keyword>
<evidence type="ECO:0000256" key="3">
    <source>
        <dbReference type="ARBA" id="ARBA00022670"/>
    </source>
</evidence>
<dbReference type="Pfam" id="PF02016">
    <property type="entry name" value="Peptidase_S66"/>
    <property type="match status" value="1"/>
</dbReference>
<evidence type="ECO:0000259" key="7">
    <source>
        <dbReference type="Pfam" id="PF17676"/>
    </source>
</evidence>
<reference evidence="8 9" key="1">
    <citation type="submission" date="2020-08" db="EMBL/GenBank/DDBJ databases">
        <title>Sphingomonas sp. sand1-3 16S ribosomal RNA gene Genome sequencing and assembly.</title>
        <authorList>
            <person name="Kang M."/>
        </authorList>
    </citation>
    <scope>NUCLEOTIDE SEQUENCE [LARGE SCALE GENOMIC DNA]</scope>
    <source>
        <strain evidence="9">sand1-3</strain>
    </source>
</reference>
<protein>
    <submittedName>
        <fullName evidence="8">LD-carboxypeptidase</fullName>
    </submittedName>
</protein>
<dbReference type="RefSeq" id="WP_187480118.1">
    <property type="nucleotide sequence ID" value="NZ_CP060697.1"/>
</dbReference>
<dbReference type="KEGG" id="ssau:H8M03_02045"/>
<dbReference type="SUPFAM" id="SSF52317">
    <property type="entry name" value="Class I glutamine amidotransferase-like"/>
    <property type="match status" value="1"/>
</dbReference>
<dbReference type="Proteomes" id="UP000515861">
    <property type="component" value="Chromosome"/>
</dbReference>
<dbReference type="Gene3D" id="3.50.30.60">
    <property type="entry name" value="LD-carboxypeptidase A C-terminal domain-like"/>
    <property type="match status" value="1"/>
</dbReference>
<dbReference type="InterPro" id="IPR003507">
    <property type="entry name" value="S66_fam"/>
</dbReference>
<dbReference type="InterPro" id="IPR029062">
    <property type="entry name" value="Class_I_gatase-like"/>
</dbReference>
<dbReference type="InterPro" id="IPR040449">
    <property type="entry name" value="Peptidase_S66_N"/>
</dbReference>
<dbReference type="PANTHER" id="PTHR30237:SF2">
    <property type="entry name" value="MUREIN TETRAPEPTIDE CARBOXYPEPTIDASE"/>
    <property type="match status" value="1"/>
</dbReference>
<dbReference type="Pfam" id="PF17676">
    <property type="entry name" value="Peptidase_S66C"/>
    <property type="match status" value="1"/>
</dbReference>
<dbReference type="PANTHER" id="PTHR30237">
    <property type="entry name" value="MURAMOYLTETRAPEPTIDE CARBOXYPEPTIDASE"/>
    <property type="match status" value="1"/>
</dbReference>
<feature type="domain" description="LD-carboxypeptidase N-terminal" evidence="6">
    <location>
        <begin position="3"/>
        <end position="120"/>
    </location>
</feature>
<evidence type="ECO:0000256" key="4">
    <source>
        <dbReference type="ARBA" id="ARBA00022801"/>
    </source>
</evidence>
<accession>A0A7G9L3G4</accession>
<dbReference type="Gene3D" id="3.40.50.10740">
    <property type="entry name" value="Class I glutamine amidotransferase-like"/>
    <property type="match status" value="1"/>
</dbReference>
<evidence type="ECO:0000256" key="5">
    <source>
        <dbReference type="ARBA" id="ARBA00022825"/>
    </source>
</evidence>
<evidence type="ECO:0000313" key="8">
    <source>
        <dbReference type="EMBL" id="QNM83163.1"/>
    </source>
</evidence>
<feature type="domain" description="LD-carboxypeptidase C-terminal" evidence="7">
    <location>
        <begin position="162"/>
        <end position="269"/>
    </location>
</feature>
<keyword evidence="5" id="KW-0720">Serine protease</keyword>
<sequence>MRIAVVAPSNALQRETADRVTALAAARGDCTIAFHPQCFLRHGHFAGTDDDRLSALREVIADPDVDAVWFARGGYGSNRIAEAAVTDIPGAARAKLFMGYSDTGFLLAALHKAGLEVAHGPMPQDIVRQGGEEAVTRGLDWLVRRDPAALEPGVRQPAMAFNLTVLSMLLGTMIEPDFSGVELLVEEVSEHHYRIDRLMFHLTSNPNVRRAARLRMGRVSDVPGNDPDFGQDEAAIAAFWCARSGIELGAPAAIGHDCANRVVPFARRAS</sequence>
<dbReference type="GO" id="GO:0004180">
    <property type="term" value="F:carboxypeptidase activity"/>
    <property type="evidence" value="ECO:0007669"/>
    <property type="project" value="UniProtKB-KW"/>
</dbReference>
<keyword evidence="2 8" id="KW-0121">Carboxypeptidase</keyword>
<organism evidence="8 9">
    <name type="scientific">Sphingomonas sabuli</name>
    <dbReference type="NCBI Taxonomy" id="2764186"/>
    <lineage>
        <taxon>Bacteria</taxon>
        <taxon>Pseudomonadati</taxon>
        <taxon>Pseudomonadota</taxon>
        <taxon>Alphaproteobacteria</taxon>
        <taxon>Sphingomonadales</taxon>
        <taxon>Sphingomonadaceae</taxon>
        <taxon>Sphingomonas</taxon>
    </lineage>
</organism>
<dbReference type="SUPFAM" id="SSF141986">
    <property type="entry name" value="LD-carboxypeptidase A C-terminal domain-like"/>
    <property type="match status" value="1"/>
</dbReference>
<comment type="similarity">
    <text evidence="1">Belongs to the peptidase S66 family.</text>
</comment>
<dbReference type="GO" id="GO:0006508">
    <property type="term" value="P:proteolysis"/>
    <property type="evidence" value="ECO:0007669"/>
    <property type="project" value="UniProtKB-KW"/>
</dbReference>